<keyword evidence="3" id="KW-1133">Transmembrane helix</keyword>
<keyword evidence="1" id="KW-0175">Coiled coil</keyword>
<dbReference type="Proteomes" id="UP000760480">
    <property type="component" value="Unassembled WGS sequence"/>
</dbReference>
<name>A0ABX1TPD6_9GAMM</name>
<feature type="transmembrane region" description="Helical" evidence="3">
    <location>
        <begin position="365"/>
        <end position="383"/>
    </location>
</feature>
<feature type="coiled-coil region" evidence="1">
    <location>
        <begin position="319"/>
        <end position="354"/>
    </location>
</feature>
<feature type="compositionally biased region" description="Pro residues" evidence="2">
    <location>
        <begin position="227"/>
        <end position="242"/>
    </location>
</feature>
<feature type="signal peptide" evidence="4">
    <location>
        <begin position="1"/>
        <end position="20"/>
    </location>
</feature>
<keyword evidence="3" id="KW-0812">Transmembrane</keyword>
<feature type="chain" id="PRO_5047072369" evidence="4">
    <location>
        <begin position="21"/>
        <end position="397"/>
    </location>
</feature>
<proteinExistence type="predicted"/>
<feature type="compositionally biased region" description="Low complexity" evidence="2">
    <location>
        <begin position="196"/>
        <end position="207"/>
    </location>
</feature>
<dbReference type="EMBL" id="SPMZ01000085">
    <property type="protein sequence ID" value="NMQ21313.1"/>
    <property type="molecule type" value="Genomic_DNA"/>
</dbReference>
<protein>
    <submittedName>
        <fullName evidence="5">Uncharacterized protein</fullName>
    </submittedName>
</protein>
<evidence type="ECO:0000256" key="1">
    <source>
        <dbReference type="SAM" id="Coils"/>
    </source>
</evidence>
<evidence type="ECO:0000256" key="4">
    <source>
        <dbReference type="SAM" id="SignalP"/>
    </source>
</evidence>
<keyword evidence="3" id="KW-0472">Membrane</keyword>
<accession>A0ABX1TPD6</accession>
<comment type="caution">
    <text evidence="5">The sequence shown here is derived from an EMBL/GenBank/DDBJ whole genome shotgun (WGS) entry which is preliminary data.</text>
</comment>
<keyword evidence="4" id="KW-0732">Signal</keyword>
<gene>
    <name evidence="5" type="ORF">E4P82_20185</name>
</gene>
<evidence type="ECO:0000256" key="3">
    <source>
        <dbReference type="SAM" id="Phobius"/>
    </source>
</evidence>
<organism evidence="5 6">
    <name type="scientific">Candidatus Competibacter phosphatis</name>
    <dbReference type="NCBI Taxonomy" id="221280"/>
    <lineage>
        <taxon>Bacteria</taxon>
        <taxon>Pseudomonadati</taxon>
        <taxon>Pseudomonadota</taxon>
        <taxon>Gammaproteobacteria</taxon>
        <taxon>Candidatus Competibacteraceae</taxon>
        <taxon>Candidatus Competibacter</taxon>
    </lineage>
</organism>
<evidence type="ECO:0000256" key="2">
    <source>
        <dbReference type="SAM" id="MobiDB-lite"/>
    </source>
</evidence>
<keyword evidence="6" id="KW-1185">Reference proteome</keyword>
<sequence length="397" mass="42943">MKRTVWLFLLAASAADPTWAQSDACATVDPESYDQVYACMSSLQRSDGRSMAHGNLDTAPCRTVIARYRGAVRGHGVRLRSREPRAKSEPLYPSCTLLARVVQDMTGKTAYWSGCLDYGSLPPAEHLHQCLKTVLPGYYGVGQGRGAQRLRGCGEVLGAYETGLRAAMPDNGLPPGYVRPDCQLAADVLTQPGEDAAAAPPVSAPSVPAAPPAAPVPSNLAQDPPATATPPPVSPPARPRPLPGTGQPQWAACLNYDPDNLPAHLRACLGTGREMRRMHECRKVQAAYMAKLIQAYGRLPENHIVLPCSVADGYLAEFRAQEEAEKQAALERKKEQERQVRAQLVRDAEDLRDNPPPRPLFARPLTTWVILLALLGGAGWGIGRFVQRKRVRAAQAA</sequence>
<feature type="region of interest" description="Disordered" evidence="2">
    <location>
        <begin position="194"/>
        <end position="250"/>
    </location>
</feature>
<evidence type="ECO:0000313" key="5">
    <source>
        <dbReference type="EMBL" id="NMQ21313.1"/>
    </source>
</evidence>
<evidence type="ECO:0000313" key="6">
    <source>
        <dbReference type="Proteomes" id="UP000760480"/>
    </source>
</evidence>
<dbReference type="RefSeq" id="WP_169250584.1">
    <property type="nucleotide sequence ID" value="NZ_SPMZ01000085.1"/>
</dbReference>
<reference evidence="5 6" key="1">
    <citation type="submission" date="2019-03" db="EMBL/GenBank/DDBJ databases">
        <title>Metabolic reconstructions from genomes of highly enriched 'Candidatus Accumulibacter' and 'Candidatus Competibacter' bioreactor populations.</title>
        <authorList>
            <person name="Annavajhala M.K."/>
            <person name="Welles L."/>
            <person name="Abbas B."/>
            <person name="Sorokin D."/>
            <person name="Park H."/>
            <person name="Van Loosdrecht M."/>
            <person name="Chandran K."/>
        </authorList>
    </citation>
    <scope>NUCLEOTIDE SEQUENCE [LARGE SCALE GENOMIC DNA]</scope>
    <source>
        <strain evidence="5 6">SBR_G</strain>
    </source>
</reference>